<evidence type="ECO:0000313" key="2">
    <source>
        <dbReference type="EMBL" id="QBQ35470.1"/>
    </source>
</evidence>
<name>A0A4P7BBF7_9BURK</name>
<keyword evidence="3" id="KW-1185">Reference proteome</keyword>
<dbReference type="Proteomes" id="UP000619512">
    <property type="component" value="Unassembled WGS sequence"/>
</dbReference>
<evidence type="ECO:0000313" key="4">
    <source>
        <dbReference type="Proteomes" id="UP000619512"/>
    </source>
</evidence>
<evidence type="ECO:0000313" key="1">
    <source>
        <dbReference type="EMBL" id="GGZ02034.1"/>
    </source>
</evidence>
<organism evidence="1 4">
    <name type="scientific">Pseudoduganella plicata</name>
    <dbReference type="NCBI Taxonomy" id="321984"/>
    <lineage>
        <taxon>Bacteria</taxon>
        <taxon>Pseudomonadati</taxon>
        <taxon>Pseudomonadota</taxon>
        <taxon>Betaproteobacteria</taxon>
        <taxon>Burkholderiales</taxon>
        <taxon>Oxalobacteraceae</taxon>
        <taxon>Telluria group</taxon>
        <taxon>Pseudoduganella</taxon>
    </lineage>
</organism>
<proteinExistence type="predicted"/>
<protein>
    <recommendedName>
        <fullName evidence="5">DUF4403 family protein</fullName>
    </recommendedName>
</protein>
<reference evidence="1" key="1">
    <citation type="journal article" date="2014" name="Int. J. Syst. Evol. Microbiol.">
        <title>Complete genome sequence of Corynebacterium casei LMG S-19264T (=DSM 44701T), isolated from a smear-ripened cheese.</title>
        <authorList>
            <consortium name="US DOE Joint Genome Institute (JGI-PGF)"/>
            <person name="Walter F."/>
            <person name="Albersmeier A."/>
            <person name="Kalinowski J."/>
            <person name="Ruckert C."/>
        </authorList>
    </citation>
    <scope>NUCLEOTIDE SEQUENCE</scope>
    <source>
        <strain evidence="1">KCTC 12344</strain>
    </source>
</reference>
<reference evidence="1" key="3">
    <citation type="submission" date="2022-12" db="EMBL/GenBank/DDBJ databases">
        <authorList>
            <person name="Sun Q."/>
            <person name="Kim S."/>
        </authorList>
    </citation>
    <scope>NUCLEOTIDE SEQUENCE</scope>
    <source>
        <strain evidence="1">KCTC 12344</strain>
    </source>
</reference>
<evidence type="ECO:0000313" key="3">
    <source>
        <dbReference type="Proteomes" id="UP000294359"/>
    </source>
</evidence>
<evidence type="ECO:0008006" key="5">
    <source>
        <dbReference type="Google" id="ProtNLM"/>
    </source>
</evidence>
<sequence>MSDVSLSVSEAAFETIYNRIVPTPSLPFSKTVSFAGLAFGVDGALHVAGAGDIDFEDGDSFWLDELKIGWDQLVLRLGFDIPAVTVGRFCILRVQLPWESGDDCKWEFPGGQLFGADMDIGPLTINLNAIIPYVVTEVSGRFSIGLVSEGDTLKLKVYKQSVDVDPISIQDTFGKLPALLQAALAAAAASFVAAHPPMFLVDAALGILGFPTVTELLLDVLDIGDDVQEWLTRRLNVDIGIQNILAGLIAKAILEKTMFDIPDPYGLLPSIDIDVADFGGFADPQPAVPQTTLDAPRANIVDPDARFDADTLHIRFDLGL</sequence>
<dbReference type="RefSeq" id="WP_134383709.1">
    <property type="nucleotide sequence ID" value="NZ_BMWW01000007.1"/>
</dbReference>
<dbReference type="EMBL" id="BMWW01000007">
    <property type="protein sequence ID" value="GGZ02034.1"/>
    <property type="molecule type" value="Genomic_DNA"/>
</dbReference>
<dbReference type="EMBL" id="CP038026">
    <property type="protein sequence ID" value="QBQ35470.1"/>
    <property type="molecule type" value="Genomic_DNA"/>
</dbReference>
<reference evidence="2 3" key="2">
    <citation type="submission" date="2019-03" db="EMBL/GenBank/DDBJ databases">
        <title>Draft Genome Sequences of Six Type Strains of the Genus Massilia.</title>
        <authorList>
            <person name="Miess H."/>
            <person name="Frediansyhah A."/>
            <person name="Gross H."/>
        </authorList>
    </citation>
    <scope>NUCLEOTIDE SEQUENCE [LARGE SCALE GENOMIC DNA]</scope>
    <source>
        <strain evidence="2 3">DSM 17505</strain>
    </source>
</reference>
<dbReference type="OrthoDB" id="8477586at2"/>
<gene>
    <name evidence="2" type="ORF">E1742_04290</name>
    <name evidence="1" type="ORF">GCM10007388_39740</name>
</gene>
<dbReference type="Proteomes" id="UP000294359">
    <property type="component" value="Chromosome"/>
</dbReference>
<dbReference type="AlphaFoldDB" id="A0A4P7BBF7"/>
<accession>A0A4P7BBF7</accession>